<evidence type="ECO:0000256" key="1">
    <source>
        <dbReference type="ARBA" id="ARBA00006583"/>
    </source>
</evidence>
<reference evidence="14" key="1">
    <citation type="submission" date="2014-11" db="EMBL/GenBank/DDBJ databases">
        <authorList>
            <person name="Malar M.C."/>
            <person name="Sen D."/>
            <person name="Tripathy S."/>
        </authorList>
    </citation>
    <scope>NUCLEOTIDE SEQUENCE</scope>
    <source>
        <strain evidence="14">BDU141951</strain>
    </source>
</reference>
<dbReference type="Gene3D" id="1.10.1750.10">
    <property type="match status" value="1"/>
</dbReference>
<feature type="binding site" evidence="8">
    <location>
        <position position="171"/>
    </location>
    <ligand>
        <name>ATP</name>
        <dbReference type="ChEBI" id="CHEBI:30616"/>
    </ligand>
</feature>
<dbReference type="GO" id="GO:0005886">
    <property type="term" value="C:plasma membrane"/>
    <property type="evidence" value="ECO:0007669"/>
    <property type="project" value="TreeGrafter"/>
</dbReference>
<dbReference type="CDD" id="cd06571">
    <property type="entry name" value="Bac_DnaA_C"/>
    <property type="match status" value="1"/>
</dbReference>
<feature type="binding site" evidence="8">
    <location>
        <position position="167"/>
    </location>
    <ligand>
        <name>ATP</name>
        <dbReference type="ChEBI" id="CHEBI:30616"/>
    </ligand>
</feature>
<dbReference type="Gene3D" id="3.30.300.180">
    <property type="match status" value="1"/>
</dbReference>
<proteinExistence type="inferred from homology"/>
<evidence type="ECO:0000256" key="10">
    <source>
        <dbReference type="RuleBase" id="RU000577"/>
    </source>
</evidence>
<dbReference type="FunFam" id="3.40.50.300:FF:000668">
    <property type="entry name" value="Chromosomal replication initiator protein DnaA"/>
    <property type="match status" value="1"/>
</dbReference>
<dbReference type="CDD" id="cd00009">
    <property type="entry name" value="AAA"/>
    <property type="match status" value="1"/>
</dbReference>
<evidence type="ECO:0000259" key="12">
    <source>
        <dbReference type="SMART" id="SM00382"/>
    </source>
</evidence>
<keyword evidence="3 8" id="KW-0235">DNA replication</keyword>
<dbReference type="SUPFAM" id="SSF52540">
    <property type="entry name" value="P-loop containing nucleoside triphosphate hydrolases"/>
    <property type="match status" value="1"/>
</dbReference>
<dbReference type="Gene3D" id="1.10.8.60">
    <property type="match status" value="1"/>
</dbReference>
<evidence type="ECO:0000256" key="5">
    <source>
        <dbReference type="ARBA" id="ARBA00022840"/>
    </source>
</evidence>
<dbReference type="InterPro" id="IPR027417">
    <property type="entry name" value="P-loop_NTPase"/>
</dbReference>
<comment type="subunit">
    <text evidence="8">Oligomerizes as a right-handed, spiral filament on DNA at oriC.</text>
</comment>
<evidence type="ECO:0000313" key="14">
    <source>
        <dbReference type="EMBL" id="NEV67204.1"/>
    </source>
</evidence>
<dbReference type="GO" id="GO:0006275">
    <property type="term" value="P:regulation of DNA replication"/>
    <property type="evidence" value="ECO:0007669"/>
    <property type="project" value="UniProtKB-UniRule"/>
</dbReference>
<feature type="region of interest" description="Domain III, AAA+ region" evidence="8">
    <location>
        <begin position="123"/>
        <end position="339"/>
    </location>
</feature>
<dbReference type="SMART" id="SM00760">
    <property type="entry name" value="Bac_DnaA_C"/>
    <property type="match status" value="1"/>
</dbReference>
<dbReference type="GO" id="GO:0005737">
    <property type="term" value="C:cytoplasm"/>
    <property type="evidence" value="ECO:0007669"/>
    <property type="project" value="UniProtKB-SubCell"/>
</dbReference>
<dbReference type="PANTHER" id="PTHR30050">
    <property type="entry name" value="CHROMOSOMAL REPLICATION INITIATOR PROTEIN DNAA"/>
    <property type="match status" value="1"/>
</dbReference>
<comment type="subcellular location">
    <subcellularLocation>
        <location evidence="8">Cytoplasm</location>
    </subcellularLocation>
</comment>
<accession>A0A0C1V589</accession>
<dbReference type="GO" id="GO:0008289">
    <property type="term" value="F:lipid binding"/>
    <property type="evidence" value="ECO:0007669"/>
    <property type="project" value="UniProtKB-KW"/>
</dbReference>
<dbReference type="PANTHER" id="PTHR30050:SF2">
    <property type="entry name" value="CHROMOSOMAL REPLICATION INITIATOR PROTEIN DNAA"/>
    <property type="match status" value="1"/>
</dbReference>
<feature type="region of interest" description="Domain IV, binds dsDNA" evidence="8">
    <location>
        <begin position="340"/>
        <end position="460"/>
    </location>
</feature>
<evidence type="ECO:0000256" key="2">
    <source>
        <dbReference type="ARBA" id="ARBA00022490"/>
    </source>
</evidence>
<reference evidence="14" key="3">
    <citation type="submission" date="2020-02" db="EMBL/GenBank/DDBJ databases">
        <authorList>
            <person name="Sarangi A.N."/>
            <person name="Ghosh S."/>
            <person name="Mukherjee M."/>
            <person name="Tripathy S."/>
        </authorList>
    </citation>
    <scope>NUCLEOTIDE SEQUENCE</scope>
    <source>
        <strain evidence="14">BDU141951</strain>
    </source>
</reference>
<evidence type="ECO:0000256" key="3">
    <source>
        <dbReference type="ARBA" id="ARBA00022705"/>
    </source>
</evidence>
<dbReference type="InterPro" id="IPR013317">
    <property type="entry name" value="DnaA_dom"/>
</dbReference>
<dbReference type="Gene3D" id="3.40.50.300">
    <property type="entry name" value="P-loop containing nucleotide triphosphate hydrolases"/>
    <property type="match status" value="1"/>
</dbReference>
<dbReference type="InterPro" id="IPR010921">
    <property type="entry name" value="Trp_repressor/repl_initiator"/>
</dbReference>
<evidence type="ECO:0000256" key="7">
    <source>
        <dbReference type="ARBA" id="ARBA00023125"/>
    </source>
</evidence>
<keyword evidence="6 8" id="KW-0446">Lipid-binding</keyword>
<name>A0A0C1V589_9CYAN</name>
<dbReference type="GO" id="GO:0003688">
    <property type="term" value="F:DNA replication origin binding"/>
    <property type="evidence" value="ECO:0007669"/>
    <property type="project" value="UniProtKB-UniRule"/>
</dbReference>
<evidence type="ECO:0000256" key="4">
    <source>
        <dbReference type="ARBA" id="ARBA00022741"/>
    </source>
</evidence>
<feature type="domain" description="AAA+ ATPase" evidence="12">
    <location>
        <begin position="156"/>
        <end position="279"/>
    </location>
</feature>
<dbReference type="SUPFAM" id="SSF48295">
    <property type="entry name" value="TrpR-like"/>
    <property type="match status" value="1"/>
</dbReference>
<dbReference type="Pfam" id="PF00308">
    <property type="entry name" value="Bac_DnaA"/>
    <property type="match status" value="1"/>
</dbReference>
<evidence type="ECO:0000256" key="9">
    <source>
        <dbReference type="NCBIfam" id="TIGR00362"/>
    </source>
</evidence>
<feature type="binding site" evidence="8">
    <location>
        <position position="169"/>
    </location>
    <ligand>
        <name>ATP</name>
        <dbReference type="ChEBI" id="CHEBI:30616"/>
    </ligand>
</feature>
<dbReference type="Pfam" id="PF08299">
    <property type="entry name" value="Bac_DnaA_C"/>
    <property type="match status" value="1"/>
</dbReference>
<dbReference type="PROSITE" id="PS01008">
    <property type="entry name" value="DNAA"/>
    <property type="match status" value="1"/>
</dbReference>
<comment type="caution">
    <text evidence="8">Lacks conserved residue(s) required for the propagation of feature annotation.</text>
</comment>
<dbReference type="InterPro" id="IPR001957">
    <property type="entry name" value="Chromosome_initiator_DnaA"/>
</dbReference>
<gene>
    <name evidence="8 14" type="primary">dnaA</name>
    <name evidence="14" type="ORF">QQ91_008740</name>
</gene>
<reference evidence="14" key="2">
    <citation type="journal article" date="2015" name="Genome Announc.">
        <title>Draft Genome Sequence of Filamentous Marine Cyanobacterium Lyngbya confervoides Strain BDU141951.</title>
        <authorList>
            <person name="Chandrababunaidu M.M."/>
            <person name="Sen D."/>
            <person name="Tripathy S."/>
        </authorList>
    </citation>
    <scope>NUCLEOTIDE SEQUENCE</scope>
    <source>
        <strain evidence="14">BDU141951</strain>
    </source>
</reference>
<comment type="similarity">
    <text evidence="1 8 11">Belongs to the DnaA family.</text>
</comment>
<dbReference type="InterPro" id="IPR020591">
    <property type="entry name" value="Chromosome_initiator_DnaA-like"/>
</dbReference>
<keyword evidence="7 8" id="KW-0238">DNA-binding</keyword>
<feature type="binding site" evidence="8">
    <location>
        <position position="170"/>
    </location>
    <ligand>
        <name>ATP</name>
        <dbReference type="ChEBI" id="CHEBI:30616"/>
    </ligand>
</feature>
<feature type="domain" description="Chromosomal replication initiator DnaA C-terminal" evidence="13">
    <location>
        <begin position="366"/>
        <end position="435"/>
    </location>
</feature>
<evidence type="ECO:0000256" key="11">
    <source>
        <dbReference type="RuleBase" id="RU004227"/>
    </source>
</evidence>
<dbReference type="GO" id="GO:0005524">
    <property type="term" value="F:ATP binding"/>
    <property type="evidence" value="ECO:0007669"/>
    <property type="project" value="UniProtKB-UniRule"/>
</dbReference>
<dbReference type="InterPro" id="IPR013159">
    <property type="entry name" value="DnaA_C"/>
</dbReference>
<dbReference type="PRINTS" id="PR00051">
    <property type="entry name" value="DNAA"/>
</dbReference>
<dbReference type="SMART" id="SM00382">
    <property type="entry name" value="AAA"/>
    <property type="match status" value="1"/>
</dbReference>
<protein>
    <recommendedName>
        <fullName evidence="8 9">Chromosomal replication initiator protein DnaA</fullName>
    </recommendedName>
</protein>
<feature type="region of interest" description="Domain I, interacts with DnaA modulators" evidence="8">
    <location>
        <begin position="1"/>
        <end position="97"/>
    </location>
</feature>
<evidence type="ECO:0000259" key="13">
    <source>
        <dbReference type="SMART" id="SM00760"/>
    </source>
</evidence>
<evidence type="ECO:0000256" key="8">
    <source>
        <dbReference type="HAMAP-Rule" id="MF_00377"/>
    </source>
</evidence>
<comment type="function">
    <text evidence="8 10">Plays an essential role in the initiation and regulation of chromosomal replication. ATP-DnaA binds to the origin of replication (oriC) to initiate formation of the DNA replication initiation complex once per cell cycle. Binds the DnaA box (a 9 base pair repeat at the origin) and separates the double-stranded (ds)DNA. Forms a right-handed helical filament on oriC DNA; dsDNA binds to the exterior of the filament while single-stranded (ss)DNA is stabiized in the filament's interior. The ATP-DnaA-oriC complex binds and stabilizes one strand of the AT-rich DNA unwinding element (DUE), permitting loading of DNA polymerase. After initiation quickly degrades to an ADP-DnaA complex that is not apt for DNA replication. Binds acidic phospholipids.</text>
</comment>
<organism evidence="14">
    <name type="scientific">Lyngbya confervoides BDU141951</name>
    <dbReference type="NCBI Taxonomy" id="1574623"/>
    <lineage>
        <taxon>Bacteria</taxon>
        <taxon>Bacillati</taxon>
        <taxon>Cyanobacteriota</taxon>
        <taxon>Cyanophyceae</taxon>
        <taxon>Oscillatoriophycideae</taxon>
        <taxon>Oscillatoriales</taxon>
        <taxon>Microcoleaceae</taxon>
        <taxon>Lyngbya</taxon>
    </lineage>
</organism>
<dbReference type="NCBIfam" id="TIGR00362">
    <property type="entry name" value="DnaA"/>
    <property type="match status" value="1"/>
</dbReference>
<dbReference type="InterPro" id="IPR018312">
    <property type="entry name" value="Chromosome_initiator_DnaA_CS"/>
</dbReference>
<comment type="caution">
    <text evidence="14">The sequence shown here is derived from an EMBL/GenBank/DDBJ whole genome shotgun (WGS) entry which is preliminary data.</text>
</comment>
<dbReference type="InterPro" id="IPR024633">
    <property type="entry name" value="DnaA_N_dom"/>
</dbReference>
<dbReference type="GO" id="GO:0006270">
    <property type="term" value="P:DNA replication initiation"/>
    <property type="evidence" value="ECO:0007669"/>
    <property type="project" value="UniProtKB-UniRule"/>
</dbReference>
<keyword evidence="4 8" id="KW-0547">Nucleotide-binding</keyword>
<dbReference type="InterPro" id="IPR038454">
    <property type="entry name" value="DnaA_N_sf"/>
</dbReference>
<dbReference type="AlphaFoldDB" id="A0A0C1V589"/>
<dbReference type="EMBL" id="JTHE02000003">
    <property type="protein sequence ID" value="NEV67204.1"/>
    <property type="molecule type" value="Genomic_DNA"/>
</dbReference>
<dbReference type="HAMAP" id="MF_00377">
    <property type="entry name" value="DnaA_bact"/>
    <property type="match status" value="1"/>
</dbReference>
<dbReference type="InterPro" id="IPR003593">
    <property type="entry name" value="AAA+_ATPase"/>
</dbReference>
<sequence>MEQALDGIWQQVLDELQEQLSRPTFETWIKPARPQTLSEQTLIISTPNPFARNWLHKHYLSTIATVVKNIVGRPVEVQFVVESPEGNGAALDGIPAADLTWPVPAPPPPAADTDDGTSDREASLNPKAIFSRFVVGANNRMAHAAALAVAEAPGREFNPLFLCGGVGLGKTHLMQSIGHYRLEIAASARIAYVSTEQFTNDLITAIRKDSMQSFRDHYRQTDVLLVDDIQFIEGKEYTQEEFFHTFNTLHESGKQIVLASDRPPNQMPRLQDRLVSRFSMGLIADIQPPDYETRMAILQKKAEYENVRLPRAVIEYIASTYTSNIRELEGALIRAIAYTSISGLPMTVENLMPVLSATASEKVEVSPETVLKVISEVFSVSEDDLKGSSRKREISLARQIGMYLMRQHTSLSLPKIGAIFGGKDHTTVIYSCDKITKQIKKDPQFNQTVRDVSDRINTAE</sequence>
<keyword evidence="5 8" id="KW-0067">ATP-binding</keyword>
<keyword evidence="2 8" id="KW-0963">Cytoplasm</keyword>
<dbReference type="Pfam" id="PF11638">
    <property type="entry name" value="DnaA_N"/>
    <property type="match status" value="1"/>
</dbReference>
<evidence type="ECO:0000256" key="6">
    <source>
        <dbReference type="ARBA" id="ARBA00023121"/>
    </source>
</evidence>
<comment type="domain">
    <text evidence="8">Domain I is involved in oligomerization and binding regulators, domain II is flexibile and of varying length in different bacteria, domain III forms the AAA+ region, while domain IV binds dsDNA.</text>
</comment>